<evidence type="ECO:0000256" key="1">
    <source>
        <dbReference type="SAM" id="MobiDB-lite"/>
    </source>
</evidence>
<dbReference type="STRING" id="445975.COLSTE_01860"/>
<keyword evidence="3" id="KW-1185">Reference proteome</keyword>
<dbReference type="Proteomes" id="UP000003560">
    <property type="component" value="Unassembled WGS sequence"/>
</dbReference>
<evidence type="ECO:0000313" key="2">
    <source>
        <dbReference type="EMBL" id="EEA89962.1"/>
    </source>
</evidence>
<reference evidence="2 3" key="1">
    <citation type="submission" date="2008-10" db="EMBL/GenBank/DDBJ databases">
        <title>Draft genome sequence of Collinsella stercoris (DSM 13279).</title>
        <authorList>
            <person name="Sudarsanam P."/>
            <person name="Ley R."/>
            <person name="Guruge J."/>
            <person name="Turnbaugh P.J."/>
            <person name="Mahowald M."/>
            <person name="Liep D."/>
            <person name="Gordon J."/>
        </authorList>
    </citation>
    <scope>NUCLEOTIDE SEQUENCE [LARGE SCALE GENOMIC DNA]</scope>
    <source>
        <strain evidence="2 3">DSM 13279</strain>
    </source>
</reference>
<comment type="caution">
    <text evidence="2">The sequence shown here is derived from an EMBL/GenBank/DDBJ whole genome shotgun (WGS) entry which is preliminary data.</text>
</comment>
<sequence>MRPPRSARFAAPEKPSVHADTPPWRSIVGRRTQGAALFSFTPIWGTWTTLRGVRAL</sequence>
<evidence type="ECO:0000313" key="3">
    <source>
        <dbReference type="Proteomes" id="UP000003560"/>
    </source>
</evidence>
<name>B6GCN6_9ACTN</name>
<dbReference type="EMBL" id="ABXJ01000108">
    <property type="protein sequence ID" value="EEA89962.1"/>
    <property type="molecule type" value="Genomic_DNA"/>
</dbReference>
<reference evidence="2 3" key="2">
    <citation type="submission" date="2008-10" db="EMBL/GenBank/DDBJ databases">
        <authorList>
            <person name="Fulton L."/>
            <person name="Clifton S."/>
            <person name="Fulton B."/>
            <person name="Xu J."/>
            <person name="Minx P."/>
            <person name="Pepin K.H."/>
            <person name="Johnson M."/>
            <person name="Thiruvilangam P."/>
            <person name="Bhonagiri V."/>
            <person name="Nash W.E."/>
            <person name="Mardis E.R."/>
            <person name="Wilson R.K."/>
        </authorList>
    </citation>
    <scope>NUCLEOTIDE SEQUENCE [LARGE SCALE GENOMIC DNA]</scope>
    <source>
        <strain evidence="2 3">DSM 13279</strain>
    </source>
</reference>
<accession>B6GCN6</accession>
<dbReference type="AlphaFoldDB" id="B6GCN6"/>
<feature type="region of interest" description="Disordered" evidence="1">
    <location>
        <begin position="1"/>
        <end position="24"/>
    </location>
</feature>
<dbReference type="HOGENOM" id="CLU_3006424_0_0_11"/>
<proteinExistence type="predicted"/>
<organism evidence="2 3">
    <name type="scientific">Collinsella stercoris DSM 13279</name>
    <dbReference type="NCBI Taxonomy" id="445975"/>
    <lineage>
        <taxon>Bacteria</taxon>
        <taxon>Bacillati</taxon>
        <taxon>Actinomycetota</taxon>
        <taxon>Coriobacteriia</taxon>
        <taxon>Coriobacteriales</taxon>
        <taxon>Coriobacteriaceae</taxon>
        <taxon>Collinsella</taxon>
    </lineage>
</organism>
<protein>
    <submittedName>
        <fullName evidence="2">Uncharacterized protein</fullName>
    </submittedName>
</protein>
<gene>
    <name evidence="2" type="ORF">COLSTE_01860</name>
</gene>